<evidence type="ECO:0000313" key="2">
    <source>
        <dbReference type="EMBL" id="KAK7870239.1"/>
    </source>
</evidence>
<keyword evidence="3" id="KW-1185">Reference proteome</keyword>
<gene>
    <name evidence="2" type="ORF">R5R35_003507</name>
</gene>
<evidence type="ECO:0000256" key="1">
    <source>
        <dbReference type="SAM" id="MobiDB-lite"/>
    </source>
</evidence>
<reference evidence="2 3" key="1">
    <citation type="submission" date="2024-03" db="EMBL/GenBank/DDBJ databases">
        <title>The genome assembly and annotation of the cricket Gryllus longicercus Weissman &amp; Gray.</title>
        <authorList>
            <person name="Szrajer S."/>
            <person name="Gray D."/>
            <person name="Ylla G."/>
        </authorList>
    </citation>
    <scope>NUCLEOTIDE SEQUENCE [LARGE SCALE GENOMIC DNA]</scope>
    <source>
        <strain evidence="2">DAG 2021-001</strain>
        <tissue evidence="2">Whole body minus gut</tissue>
    </source>
</reference>
<proteinExistence type="predicted"/>
<dbReference type="AlphaFoldDB" id="A0AAN9ZD25"/>
<feature type="region of interest" description="Disordered" evidence="1">
    <location>
        <begin position="1"/>
        <end position="23"/>
    </location>
</feature>
<dbReference type="EMBL" id="JAZDUA010000062">
    <property type="protein sequence ID" value="KAK7870239.1"/>
    <property type="molecule type" value="Genomic_DNA"/>
</dbReference>
<accession>A0AAN9ZD25</accession>
<organism evidence="2 3">
    <name type="scientific">Gryllus longicercus</name>
    <dbReference type="NCBI Taxonomy" id="2509291"/>
    <lineage>
        <taxon>Eukaryota</taxon>
        <taxon>Metazoa</taxon>
        <taxon>Ecdysozoa</taxon>
        <taxon>Arthropoda</taxon>
        <taxon>Hexapoda</taxon>
        <taxon>Insecta</taxon>
        <taxon>Pterygota</taxon>
        <taxon>Neoptera</taxon>
        <taxon>Polyneoptera</taxon>
        <taxon>Orthoptera</taxon>
        <taxon>Ensifera</taxon>
        <taxon>Gryllidea</taxon>
        <taxon>Grylloidea</taxon>
        <taxon>Gryllidae</taxon>
        <taxon>Gryllinae</taxon>
        <taxon>Gryllus</taxon>
    </lineage>
</organism>
<name>A0AAN9ZD25_9ORTH</name>
<dbReference type="PANTHER" id="PTHR37557">
    <property type="entry name" value="115 KDA PROTEIN IN TYPE-1 RETROTRANSPOSABLE ELEMENT R1DM-LIKE PROTEIN-RELATED-RELATED"/>
    <property type="match status" value="1"/>
</dbReference>
<comment type="caution">
    <text evidence="2">The sequence shown here is derived from an EMBL/GenBank/DDBJ whole genome shotgun (WGS) entry which is preliminary data.</text>
</comment>
<sequence length="466" mass="52922">MWKRPRPNMTSNSTHENPVPSGKEKKIKVLTESQFSLGGEARIPQIDTTSRWKYLGVDFTCSGAVKTSQDLRILLERVTKAPLKPQQRLKILRTFLIPKLYHSIVLSGTTIKRLRQLDLQTRAAVRKWLRLPHDVAKGFFHATVADGALDIPAFETTVPALMCERLSALSSSDVAMFAAIGTSEWTKKRLQWATRLLHRDGLDLSTKTRRDNYWRDRLYNSVDGKELRECHRTNLSTRWVDSNAFKIPGRDYVQHIHTRINCLPTAVRVSRGVRRAGRDVKCRAGCLETETAAHVIQNCHRTHGGMVRRHNTVCHVLAAGLRRKGWSVDEEPLIPTREGNRKPDLVCCKEDIVTVVDAQIISAVSSLNDSHRRKKQYYANNPDMTPKLVENYGVERKNVQYTSCTVSWRGVWSSNSEADLLRMGLTKSVLCSITTRVVQGSHTNWTRVNQMTGTTHRRPMARQGIG</sequence>
<protein>
    <recommendedName>
        <fullName evidence="4">Reverse transcriptase</fullName>
    </recommendedName>
</protein>
<evidence type="ECO:0008006" key="4">
    <source>
        <dbReference type="Google" id="ProtNLM"/>
    </source>
</evidence>
<evidence type="ECO:0000313" key="3">
    <source>
        <dbReference type="Proteomes" id="UP001378592"/>
    </source>
</evidence>
<dbReference type="Proteomes" id="UP001378592">
    <property type="component" value="Unassembled WGS sequence"/>
</dbReference>
<dbReference type="PANTHER" id="PTHR37557:SF4">
    <property type="entry name" value="CCHC-TYPE DOMAIN-CONTAINING PROTEIN"/>
    <property type="match status" value="1"/>
</dbReference>